<dbReference type="WBParaSite" id="jg7165">
    <property type="protein sequence ID" value="jg7165"/>
    <property type="gene ID" value="jg7165"/>
</dbReference>
<evidence type="ECO:0000313" key="3">
    <source>
        <dbReference type="WBParaSite" id="jg7165"/>
    </source>
</evidence>
<evidence type="ECO:0000313" key="2">
    <source>
        <dbReference type="Proteomes" id="UP000887574"/>
    </source>
</evidence>
<name>A0A915EK58_9BILA</name>
<feature type="region of interest" description="Disordered" evidence="1">
    <location>
        <begin position="77"/>
        <end position="104"/>
    </location>
</feature>
<dbReference type="Proteomes" id="UP000887574">
    <property type="component" value="Unplaced"/>
</dbReference>
<sequence>MSANASSSQSTAIPSTTRTSKLFEFSSTSIHFWKKKSPLNSLQQVFRKEVNKKENSNMSTKFEVDTPNSQIYATSDIPQASTSFNTSNGIEAQPRHRSHSYKSQHKLSTQPWTRDYLCKVYTPLPLHTFILMSTTATTC</sequence>
<protein>
    <submittedName>
        <fullName evidence="3">Uncharacterized protein</fullName>
    </submittedName>
</protein>
<dbReference type="AlphaFoldDB" id="A0A915EK58"/>
<accession>A0A915EK58</accession>
<evidence type="ECO:0000256" key="1">
    <source>
        <dbReference type="SAM" id="MobiDB-lite"/>
    </source>
</evidence>
<proteinExistence type="predicted"/>
<organism evidence="2 3">
    <name type="scientific">Ditylenchus dipsaci</name>
    <dbReference type="NCBI Taxonomy" id="166011"/>
    <lineage>
        <taxon>Eukaryota</taxon>
        <taxon>Metazoa</taxon>
        <taxon>Ecdysozoa</taxon>
        <taxon>Nematoda</taxon>
        <taxon>Chromadorea</taxon>
        <taxon>Rhabditida</taxon>
        <taxon>Tylenchina</taxon>
        <taxon>Tylenchomorpha</taxon>
        <taxon>Sphaerularioidea</taxon>
        <taxon>Anguinidae</taxon>
        <taxon>Anguininae</taxon>
        <taxon>Ditylenchus</taxon>
    </lineage>
</organism>
<feature type="compositionally biased region" description="Basic residues" evidence="1">
    <location>
        <begin position="95"/>
        <end position="104"/>
    </location>
</feature>
<feature type="compositionally biased region" description="Polar residues" evidence="1">
    <location>
        <begin position="77"/>
        <end position="90"/>
    </location>
</feature>
<keyword evidence="2" id="KW-1185">Reference proteome</keyword>
<reference evidence="3" key="1">
    <citation type="submission" date="2022-11" db="UniProtKB">
        <authorList>
            <consortium name="WormBaseParasite"/>
        </authorList>
    </citation>
    <scope>IDENTIFICATION</scope>
</reference>